<protein>
    <recommendedName>
        <fullName evidence="6">RING-type domain-containing protein</fullName>
    </recommendedName>
</protein>
<evidence type="ECO:0000256" key="3">
    <source>
        <dbReference type="ARBA" id="ARBA00022833"/>
    </source>
</evidence>
<keyword evidence="3" id="KW-0862">Zinc</keyword>
<evidence type="ECO:0000259" key="6">
    <source>
        <dbReference type="Pfam" id="PF14634"/>
    </source>
</evidence>
<dbReference type="GO" id="GO:0008270">
    <property type="term" value="F:zinc ion binding"/>
    <property type="evidence" value="ECO:0007669"/>
    <property type="project" value="UniProtKB-KW"/>
</dbReference>
<dbReference type="GO" id="GO:0000795">
    <property type="term" value="C:synaptonemal complex"/>
    <property type="evidence" value="ECO:0007669"/>
    <property type="project" value="InterPro"/>
</dbReference>
<dbReference type="Proteomes" id="UP000694405">
    <property type="component" value="Chromosome 17"/>
</dbReference>
<dbReference type="GO" id="GO:0016925">
    <property type="term" value="P:protein sumoylation"/>
    <property type="evidence" value="ECO:0007669"/>
    <property type="project" value="TreeGrafter"/>
</dbReference>
<dbReference type="InterPro" id="IPR001841">
    <property type="entry name" value="Znf_RING"/>
</dbReference>
<evidence type="ECO:0000256" key="5">
    <source>
        <dbReference type="SAM" id="MobiDB-lite"/>
    </source>
</evidence>
<dbReference type="Ensembl" id="ENSMUNT00000030640.1">
    <property type="protein sequence ID" value="ENSMUNP00000026892.1"/>
    <property type="gene ID" value="ENSMUNG00000022148.1"/>
</dbReference>
<reference evidence="7" key="1">
    <citation type="submission" date="2020-03" db="EMBL/GenBank/DDBJ databases">
        <title>Melopsittacus undulatus (budgerigar) genome, bMelUnd1, maternal haplotype with Z.</title>
        <authorList>
            <person name="Gedman G."/>
            <person name="Mountcastle J."/>
            <person name="Haase B."/>
            <person name="Formenti G."/>
            <person name="Wright T."/>
            <person name="Apodaca J."/>
            <person name="Pelan S."/>
            <person name="Chow W."/>
            <person name="Rhie A."/>
            <person name="Howe K."/>
            <person name="Fedrigo O."/>
            <person name="Jarvis E.D."/>
        </authorList>
    </citation>
    <scope>NUCLEOTIDE SEQUENCE [LARGE SCALE GENOMIC DNA]</scope>
</reference>
<dbReference type="GO" id="GO:0007129">
    <property type="term" value="P:homologous chromosome pairing at meiosis"/>
    <property type="evidence" value="ECO:0007669"/>
    <property type="project" value="TreeGrafter"/>
</dbReference>
<evidence type="ECO:0000313" key="8">
    <source>
        <dbReference type="Proteomes" id="UP000694405"/>
    </source>
</evidence>
<accession>A0A8V5HAW2</accession>
<proteinExistence type="predicted"/>
<dbReference type="AlphaFoldDB" id="A0A8V5HAW2"/>
<dbReference type="PANTHER" id="PTHR22663">
    <property type="entry name" value="RING FINGER PROTEIN NARYA-RELATED"/>
    <property type="match status" value="1"/>
</dbReference>
<keyword evidence="1" id="KW-0479">Metal-binding</keyword>
<keyword evidence="4" id="KW-0469">Meiosis</keyword>
<reference evidence="7" key="3">
    <citation type="submission" date="2025-09" db="UniProtKB">
        <authorList>
            <consortium name="Ensembl"/>
        </authorList>
    </citation>
    <scope>IDENTIFICATION</scope>
</reference>
<sequence>MDWFHCNKCFRQEGARFTVTSCGHVLCAACGAAGMRPQEKLFFESPAAIALKHLASIAQVWRFERTQAELLLSFHRQTARRHRAAMEEAKRELGVKERGQQVTPFLWEPMGGYGAPHCHSSPLCAPHRSSTPRPIGVTSPAHTGKPPPPALPYVGVTLTPNPACTCSDPTAPAAAQLPGG</sequence>
<dbReference type="GO" id="GO:0019789">
    <property type="term" value="F:SUMO transferase activity"/>
    <property type="evidence" value="ECO:0007669"/>
    <property type="project" value="InterPro"/>
</dbReference>
<feature type="region of interest" description="Disordered" evidence="5">
    <location>
        <begin position="126"/>
        <end position="148"/>
    </location>
</feature>
<organism evidence="7 8">
    <name type="scientific">Melopsittacus undulatus</name>
    <name type="common">Budgerigar</name>
    <name type="synonym">Psittacus undulatus</name>
    <dbReference type="NCBI Taxonomy" id="13146"/>
    <lineage>
        <taxon>Eukaryota</taxon>
        <taxon>Metazoa</taxon>
        <taxon>Chordata</taxon>
        <taxon>Craniata</taxon>
        <taxon>Vertebrata</taxon>
        <taxon>Euteleostomi</taxon>
        <taxon>Archelosauria</taxon>
        <taxon>Archosauria</taxon>
        <taxon>Dinosauria</taxon>
        <taxon>Saurischia</taxon>
        <taxon>Theropoda</taxon>
        <taxon>Coelurosauria</taxon>
        <taxon>Aves</taxon>
        <taxon>Neognathae</taxon>
        <taxon>Neoaves</taxon>
        <taxon>Telluraves</taxon>
        <taxon>Australaves</taxon>
        <taxon>Psittaciformes</taxon>
        <taxon>Psittaculidae</taxon>
        <taxon>Melopsittacus</taxon>
    </lineage>
</organism>
<keyword evidence="8" id="KW-1185">Reference proteome</keyword>
<evidence type="ECO:0000313" key="7">
    <source>
        <dbReference type="Ensembl" id="ENSMUNP00000026892.1"/>
    </source>
</evidence>
<dbReference type="GO" id="GO:0007131">
    <property type="term" value="P:reciprocal meiotic recombination"/>
    <property type="evidence" value="ECO:0007669"/>
    <property type="project" value="InterPro"/>
</dbReference>
<dbReference type="Pfam" id="PF14634">
    <property type="entry name" value="zf-RING_5"/>
    <property type="match status" value="1"/>
</dbReference>
<name>A0A8V5HAW2_MELUD</name>
<keyword evidence="2" id="KW-0863">Zinc-finger</keyword>
<evidence type="ECO:0000256" key="2">
    <source>
        <dbReference type="ARBA" id="ARBA00022771"/>
    </source>
</evidence>
<reference evidence="7" key="2">
    <citation type="submission" date="2025-08" db="UniProtKB">
        <authorList>
            <consortium name="Ensembl"/>
        </authorList>
    </citation>
    <scope>IDENTIFICATION</scope>
</reference>
<evidence type="ECO:0000256" key="1">
    <source>
        <dbReference type="ARBA" id="ARBA00022723"/>
    </source>
</evidence>
<evidence type="ECO:0000256" key="4">
    <source>
        <dbReference type="ARBA" id="ARBA00023254"/>
    </source>
</evidence>
<dbReference type="PANTHER" id="PTHR22663:SF17">
    <property type="entry name" value="RING FINGER PROTEIN NARYA-RELATED"/>
    <property type="match status" value="1"/>
</dbReference>
<dbReference type="InterPro" id="IPR042123">
    <property type="entry name" value="Zip3/RNF212-like"/>
</dbReference>
<feature type="domain" description="RING-type" evidence="6">
    <location>
        <begin position="5"/>
        <end position="33"/>
    </location>
</feature>